<dbReference type="CDD" id="cd01335">
    <property type="entry name" value="Radical_SAM"/>
    <property type="match status" value="1"/>
</dbReference>
<evidence type="ECO:0000313" key="8">
    <source>
        <dbReference type="Proteomes" id="UP000280296"/>
    </source>
</evidence>
<reference evidence="7 8" key="1">
    <citation type="submission" date="2018-12" db="EMBL/GenBank/DDBJ databases">
        <authorList>
            <person name="Toschakov S.V."/>
        </authorList>
    </citation>
    <scope>NUCLEOTIDE SEQUENCE [LARGE SCALE GENOMIC DNA]</scope>
    <source>
        <strain evidence="7 8">GM2012</strain>
    </source>
</reference>
<keyword evidence="8" id="KW-1185">Reference proteome</keyword>
<evidence type="ECO:0000256" key="3">
    <source>
        <dbReference type="ARBA" id="ARBA00022723"/>
    </source>
</evidence>
<reference evidence="7 8" key="2">
    <citation type="submission" date="2019-01" db="EMBL/GenBank/DDBJ databases">
        <title>Tautonia sociabilis, a novel thermotolerant planctomycete of Isosphaeraceae family, isolated from a 4000 m deep subterranean habitat.</title>
        <authorList>
            <person name="Kovaleva O.L."/>
            <person name="Elcheninov A.G."/>
            <person name="Van Heerden E."/>
            <person name="Toshchakov S.V."/>
            <person name="Novikov A."/>
            <person name="Bonch-Osmolovskaya E.A."/>
            <person name="Kublanov I.V."/>
        </authorList>
    </citation>
    <scope>NUCLEOTIDE SEQUENCE [LARGE SCALE GENOMIC DNA]</scope>
    <source>
        <strain evidence="7 8">GM2012</strain>
    </source>
</reference>
<proteinExistence type="predicted"/>
<dbReference type="GO" id="GO:0046872">
    <property type="term" value="F:metal ion binding"/>
    <property type="evidence" value="ECO:0007669"/>
    <property type="project" value="UniProtKB-KW"/>
</dbReference>
<comment type="caution">
    <text evidence="7">The sequence shown here is derived from an EMBL/GenBank/DDBJ whole genome shotgun (WGS) entry which is preliminary data.</text>
</comment>
<accession>A0A432MNK5</accession>
<dbReference type="Gene3D" id="3.20.20.70">
    <property type="entry name" value="Aldolase class I"/>
    <property type="match status" value="1"/>
</dbReference>
<dbReference type="InterPro" id="IPR017833">
    <property type="entry name" value="Hopanoid_synth-assoc_rSAM_HpnH"/>
</dbReference>
<dbReference type="InterPro" id="IPR022563">
    <property type="entry name" value="DUF3463"/>
</dbReference>
<dbReference type="Pfam" id="PF11946">
    <property type="entry name" value="DUF3463"/>
    <property type="match status" value="1"/>
</dbReference>
<evidence type="ECO:0000256" key="1">
    <source>
        <dbReference type="ARBA" id="ARBA00001966"/>
    </source>
</evidence>
<dbReference type="NCBIfam" id="TIGR03470">
    <property type="entry name" value="HpnH"/>
    <property type="match status" value="1"/>
</dbReference>
<evidence type="ECO:0000256" key="5">
    <source>
        <dbReference type="ARBA" id="ARBA00023014"/>
    </source>
</evidence>
<dbReference type="SFLD" id="SFLDS00029">
    <property type="entry name" value="Radical_SAM"/>
    <property type="match status" value="1"/>
</dbReference>
<evidence type="ECO:0000259" key="6">
    <source>
        <dbReference type="PROSITE" id="PS51918"/>
    </source>
</evidence>
<gene>
    <name evidence="7" type="primary">hpnH</name>
    <name evidence="7" type="ORF">TsocGM_03780</name>
</gene>
<dbReference type="PANTHER" id="PTHR11228">
    <property type="entry name" value="RADICAL SAM DOMAIN PROTEIN"/>
    <property type="match status" value="1"/>
</dbReference>
<dbReference type="AlphaFoldDB" id="A0A432MNK5"/>
<dbReference type="PROSITE" id="PS51918">
    <property type="entry name" value="RADICAL_SAM"/>
    <property type="match status" value="1"/>
</dbReference>
<evidence type="ECO:0000256" key="2">
    <source>
        <dbReference type="ARBA" id="ARBA00022691"/>
    </source>
</evidence>
<dbReference type="InterPro" id="IPR058240">
    <property type="entry name" value="rSAM_sf"/>
</dbReference>
<keyword evidence="5" id="KW-0411">Iron-sulfur</keyword>
<dbReference type="RefSeq" id="WP_126723986.1">
    <property type="nucleotide sequence ID" value="NZ_RYZH01000005.1"/>
</dbReference>
<evidence type="ECO:0000256" key="4">
    <source>
        <dbReference type="ARBA" id="ARBA00023004"/>
    </source>
</evidence>
<dbReference type="InterPro" id="IPR050377">
    <property type="entry name" value="Radical_SAM_PqqE_MftC-like"/>
</dbReference>
<sequence length="334" mass="38345">MRYPFGFTLAQAKHRNRMERAGLRRYPTVLMLEPLYTCNLACIGCSTERYTGKLKDRMSVERCLKAVDDCGAPIVNICGGEPTLYPELKELIDALIARNKYIIICTNALRLHDKFYGVIPPSDHLFLMVHLDGMRETHDAITRRAGVFDAAIDAIRQGHDLGYTIYLNTTVYKQTDVAEVEQLCQLVDELKAKGILISPGYEYESVEADVFLTKEQIHEKFRAIRDFSRKYKICATPTFLEFAAGLKELPCAPWSTVNYTPKGWKAPCYLIEGEGYIDDWREFWETTDWAYWESRQDRRCQNCKMHSGFEHSAVTEAMKTFKGTVQLAAWSLRG</sequence>
<dbReference type="GO" id="GO:0016740">
    <property type="term" value="F:transferase activity"/>
    <property type="evidence" value="ECO:0007669"/>
    <property type="project" value="UniProtKB-KW"/>
</dbReference>
<keyword evidence="3" id="KW-0479">Metal-binding</keyword>
<dbReference type="InterPro" id="IPR007197">
    <property type="entry name" value="rSAM"/>
</dbReference>
<protein>
    <submittedName>
        <fullName evidence="7">Adenosyl-hopene transferase HpnH</fullName>
    </submittedName>
</protein>
<keyword evidence="4" id="KW-0408">Iron</keyword>
<dbReference type="InterPro" id="IPR013785">
    <property type="entry name" value="Aldolase_TIM"/>
</dbReference>
<dbReference type="PANTHER" id="PTHR11228:SF22">
    <property type="entry name" value="PEPTIDE BIOSYNTHESIS PROTEIN YYDG-RELATED"/>
    <property type="match status" value="1"/>
</dbReference>
<dbReference type="EMBL" id="RYZH01000005">
    <property type="protein sequence ID" value="RUL88992.1"/>
    <property type="molecule type" value="Genomic_DNA"/>
</dbReference>
<dbReference type="OrthoDB" id="9810775at2"/>
<keyword evidence="7" id="KW-0808">Transferase</keyword>
<dbReference type="SFLD" id="SFLDF00397">
    <property type="entry name" value="adenosyl-hopene_transferase"/>
    <property type="match status" value="1"/>
</dbReference>
<comment type="cofactor">
    <cofactor evidence="1">
        <name>[4Fe-4S] cluster</name>
        <dbReference type="ChEBI" id="CHEBI:49883"/>
    </cofactor>
</comment>
<dbReference type="GO" id="GO:0051536">
    <property type="term" value="F:iron-sulfur cluster binding"/>
    <property type="evidence" value="ECO:0007669"/>
    <property type="project" value="UniProtKB-KW"/>
</dbReference>
<name>A0A432MNK5_9BACT</name>
<evidence type="ECO:0000313" key="7">
    <source>
        <dbReference type="EMBL" id="RUL88992.1"/>
    </source>
</evidence>
<dbReference type="Pfam" id="PF04055">
    <property type="entry name" value="Radical_SAM"/>
    <property type="match status" value="1"/>
</dbReference>
<organism evidence="7 8">
    <name type="scientific">Tautonia sociabilis</name>
    <dbReference type="NCBI Taxonomy" id="2080755"/>
    <lineage>
        <taxon>Bacteria</taxon>
        <taxon>Pseudomonadati</taxon>
        <taxon>Planctomycetota</taxon>
        <taxon>Planctomycetia</taxon>
        <taxon>Isosphaerales</taxon>
        <taxon>Isosphaeraceae</taxon>
        <taxon>Tautonia</taxon>
    </lineage>
</organism>
<keyword evidence="2" id="KW-0949">S-adenosyl-L-methionine</keyword>
<dbReference type="SUPFAM" id="SSF102114">
    <property type="entry name" value="Radical SAM enzymes"/>
    <property type="match status" value="1"/>
</dbReference>
<dbReference type="SFLD" id="SFLDG01067">
    <property type="entry name" value="SPASM/twitch_domain_containing"/>
    <property type="match status" value="1"/>
</dbReference>
<dbReference type="Proteomes" id="UP000280296">
    <property type="component" value="Unassembled WGS sequence"/>
</dbReference>
<feature type="domain" description="Radical SAM core" evidence="6">
    <location>
        <begin position="24"/>
        <end position="234"/>
    </location>
</feature>